<dbReference type="InterPro" id="IPR026259">
    <property type="entry name" value="MauG/Cytc_peroxidase"/>
</dbReference>
<gene>
    <name evidence="11" type="ORF">GCM10007877_39050</name>
</gene>
<feature type="binding site" description="covalent" evidence="8">
    <location>
        <position position="42"/>
    </location>
    <ligand>
        <name>heme c</name>
        <dbReference type="ChEBI" id="CHEBI:61717"/>
        <label>1</label>
    </ligand>
</feature>
<proteinExistence type="predicted"/>
<feature type="binding site" description="covalent" evidence="8">
    <location>
        <position position="45"/>
    </location>
    <ligand>
        <name>heme c</name>
        <dbReference type="ChEBI" id="CHEBI:61717"/>
        <label>1</label>
    </ligand>
</feature>
<dbReference type="InterPro" id="IPR009056">
    <property type="entry name" value="Cyt_c-like_dom"/>
</dbReference>
<protein>
    <recommendedName>
        <fullName evidence="10">Cytochrome c domain-containing protein</fullName>
    </recommendedName>
</protein>
<dbReference type="PIRSF" id="PIRSF000294">
    <property type="entry name" value="Cytochrome-c_peroxidase"/>
    <property type="match status" value="1"/>
</dbReference>
<evidence type="ECO:0000256" key="6">
    <source>
        <dbReference type="ARBA" id="ARBA00023002"/>
    </source>
</evidence>
<keyword evidence="12" id="KW-1185">Reference proteome</keyword>
<dbReference type="EMBL" id="BSPD01000102">
    <property type="protein sequence ID" value="GLS28186.1"/>
    <property type="molecule type" value="Genomic_DNA"/>
</dbReference>
<keyword evidence="3 9" id="KW-0479">Metal-binding</keyword>
<dbReference type="Pfam" id="PF03150">
    <property type="entry name" value="CCP_MauG"/>
    <property type="match status" value="1"/>
</dbReference>
<dbReference type="PANTHER" id="PTHR30600:SF7">
    <property type="entry name" value="CYTOCHROME C PEROXIDASE-RELATED"/>
    <property type="match status" value="1"/>
</dbReference>
<dbReference type="GO" id="GO:0004130">
    <property type="term" value="F:cytochrome-c peroxidase activity"/>
    <property type="evidence" value="ECO:0007669"/>
    <property type="project" value="TreeGrafter"/>
</dbReference>
<dbReference type="InterPro" id="IPR036909">
    <property type="entry name" value="Cyt_c-like_dom_sf"/>
</dbReference>
<dbReference type="PROSITE" id="PS51007">
    <property type="entry name" value="CYTC"/>
    <property type="match status" value="1"/>
</dbReference>
<keyword evidence="7 9" id="KW-0408">Iron</keyword>
<keyword evidence="5" id="KW-0574">Periplasm</keyword>
<evidence type="ECO:0000313" key="12">
    <source>
        <dbReference type="Proteomes" id="UP001156870"/>
    </source>
</evidence>
<keyword evidence="6" id="KW-0560">Oxidoreductase</keyword>
<feature type="binding site" description="covalent" evidence="8">
    <location>
        <position position="188"/>
    </location>
    <ligand>
        <name>heme c</name>
        <dbReference type="ChEBI" id="CHEBI:61717"/>
        <label>2</label>
    </ligand>
</feature>
<reference evidence="11 12" key="1">
    <citation type="journal article" date="2014" name="Int. J. Syst. Evol. Microbiol.">
        <title>Complete genome sequence of Corynebacterium casei LMG S-19264T (=DSM 44701T), isolated from a smear-ripened cheese.</title>
        <authorList>
            <consortium name="US DOE Joint Genome Institute (JGI-PGF)"/>
            <person name="Walter F."/>
            <person name="Albersmeier A."/>
            <person name="Kalinowski J."/>
            <person name="Ruckert C."/>
        </authorList>
    </citation>
    <scope>NUCLEOTIDE SEQUENCE [LARGE SCALE GENOMIC DNA]</scope>
    <source>
        <strain evidence="11 12">NBRC 110095</strain>
    </source>
</reference>
<sequence length="294" mass="32450">MTVIDGPIQPIPSIRRIESQWVVLGQALFTSPLLSKDSSVSCATCHDLANGGEDSMAVSTGIGGLKGTRNAPSVFNAVFNFRQFWDGRSHDLSDQIAGPIHNPLEMGSNWEEVINKLSKDDYFSHAFKALSEEGVTQANIIKAITIFEESLITPNAPVDRYLLGDKHALSPDQERGLQKFIDYGCVTCHQGRNIGGNVFQKIGRIDRVPKHLLKDKGRYLITENKFDEHVFKVPSLRNIEKTAPYFHDGSVADLNQAIRIMARGQLGLELEDNDVSDLRAALTAFTGEMPASLQ</sequence>
<evidence type="ECO:0000256" key="9">
    <source>
        <dbReference type="PIRSR" id="PIRSR000294-2"/>
    </source>
</evidence>
<accession>A0AA37T9H1</accession>
<dbReference type="GO" id="GO:0042597">
    <property type="term" value="C:periplasmic space"/>
    <property type="evidence" value="ECO:0007669"/>
    <property type="project" value="UniProtKB-SubCell"/>
</dbReference>
<evidence type="ECO:0000256" key="4">
    <source>
        <dbReference type="ARBA" id="ARBA00022729"/>
    </source>
</evidence>
<keyword evidence="4" id="KW-0732">Signal</keyword>
<dbReference type="PANTHER" id="PTHR30600">
    <property type="entry name" value="CYTOCHROME C PEROXIDASE-RELATED"/>
    <property type="match status" value="1"/>
</dbReference>
<dbReference type="GO" id="GO:0009055">
    <property type="term" value="F:electron transfer activity"/>
    <property type="evidence" value="ECO:0007669"/>
    <property type="project" value="InterPro"/>
</dbReference>
<dbReference type="InterPro" id="IPR051395">
    <property type="entry name" value="Cytochrome_c_Peroxidase/MauG"/>
</dbReference>
<evidence type="ECO:0000256" key="1">
    <source>
        <dbReference type="ARBA" id="ARBA00004418"/>
    </source>
</evidence>
<dbReference type="GO" id="GO:0046872">
    <property type="term" value="F:metal ion binding"/>
    <property type="evidence" value="ECO:0007669"/>
    <property type="project" value="UniProtKB-KW"/>
</dbReference>
<dbReference type="Proteomes" id="UP001156870">
    <property type="component" value="Unassembled WGS sequence"/>
</dbReference>
<evidence type="ECO:0000256" key="2">
    <source>
        <dbReference type="ARBA" id="ARBA00022617"/>
    </source>
</evidence>
<comment type="cofactor">
    <cofactor evidence="8">
        <name>heme</name>
        <dbReference type="ChEBI" id="CHEBI:30413"/>
    </cofactor>
    <text evidence="8">Binds 2 heme groups.</text>
</comment>
<feature type="binding site" description="axial binding residue" evidence="9">
    <location>
        <position position="261"/>
    </location>
    <ligand>
        <name>heme c</name>
        <dbReference type="ChEBI" id="CHEBI:61717"/>
        <label>2</label>
    </ligand>
    <ligandPart>
        <name>Fe</name>
        <dbReference type="ChEBI" id="CHEBI:18248"/>
    </ligandPart>
</feature>
<evidence type="ECO:0000256" key="3">
    <source>
        <dbReference type="ARBA" id="ARBA00022723"/>
    </source>
</evidence>
<keyword evidence="2 8" id="KW-0349">Heme</keyword>
<organism evidence="11 12">
    <name type="scientific">Marinibactrum halimedae</name>
    <dbReference type="NCBI Taxonomy" id="1444977"/>
    <lineage>
        <taxon>Bacteria</taxon>
        <taxon>Pseudomonadati</taxon>
        <taxon>Pseudomonadota</taxon>
        <taxon>Gammaproteobacteria</taxon>
        <taxon>Cellvibrionales</taxon>
        <taxon>Cellvibrionaceae</taxon>
        <taxon>Marinibactrum</taxon>
    </lineage>
</organism>
<dbReference type="Gene3D" id="1.10.760.10">
    <property type="entry name" value="Cytochrome c-like domain"/>
    <property type="match status" value="2"/>
</dbReference>
<comment type="caution">
    <text evidence="11">The sequence shown here is derived from an EMBL/GenBank/DDBJ whole genome shotgun (WGS) entry which is preliminary data.</text>
</comment>
<dbReference type="GO" id="GO:0020037">
    <property type="term" value="F:heme binding"/>
    <property type="evidence" value="ECO:0007669"/>
    <property type="project" value="InterPro"/>
</dbReference>
<feature type="domain" description="Cytochrome c" evidence="10">
    <location>
        <begin position="171"/>
        <end position="286"/>
    </location>
</feature>
<evidence type="ECO:0000259" key="10">
    <source>
        <dbReference type="PROSITE" id="PS51007"/>
    </source>
</evidence>
<dbReference type="InterPro" id="IPR004852">
    <property type="entry name" value="Di-haem_cyt_c_peroxidsae"/>
</dbReference>
<evidence type="ECO:0000256" key="5">
    <source>
        <dbReference type="ARBA" id="ARBA00022764"/>
    </source>
</evidence>
<feature type="binding site" description="axial binding residue" evidence="9">
    <location>
        <position position="46"/>
    </location>
    <ligand>
        <name>heme c</name>
        <dbReference type="ChEBI" id="CHEBI:61717"/>
        <label>1</label>
    </ligand>
    <ligandPart>
        <name>Fe</name>
        <dbReference type="ChEBI" id="CHEBI:18248"/>
    </ligandPart>
</feature>
<evidence type="ECO:0000256" key="8">
    <source>
        <dbReference type="PIRSR" id="PIRSR000294-1"/>
    </source>
</evidence>
<dbReference type="SUPFAM" id="SSF46626">
    <property type="entry name" value="Cytochrome c"/>
    <property type="match status" value="2"/>
</dbReference>
<comment type="PTM">
    <text evidence="8">Binds 2 heme groups per subunit.</text>
</comment>
<comment type="subcellular location">
    <subcellularLocation>
        <location evidence="1">Periplasm</location>
    </subcellularLocation>
</comment>
<feature type="binding site" description="covalent" evidence="8">
    <location>
        <position position="185"/>
    </location>
    <ligand>
        <name>heme c</name>
        <dbReference type="ChEBI" id="CHEBI:61717"/>
        <label>2</label>
    </ligand>
</feature>
<evidence type="ECO:0000256" key="7">
    <source>
        <dbReference type="ARBA" id="ARBA00023004"/>
    </source>
</evidence>
<feature type="binding site" description="axial binding residue" evidence="9">
    <location>
        <position position="189"/>
    </location>
    <ligand>
        <name>heme c</name>
        <dbReference type="ChEBI" id="CHEBI:61717"/>
        <label>2</label>
    </ligand>
    <ligandPart>
        <name>Fe</name>
        <dbReference type="ChEBI" id="CHEBI:18248"/>
    </ligandPart>
</feature>
<name>A0AA37T9H1_9GAMM</name>
<evidence type="ECO:0000313" key="11">
    <source>
        <dbReference type="EMBL" id="GLS28186.1"/>
    </source>
</evidence>
<dbReference type="AlphaFoldDB" id="A0AA37T9H1"/>